<sequence>MGLFEKLTSKAKQNRQRIVLPEGTEPRTLTAADRLIVEELADIILIGNPAEIKAAAAELGLTNISKAKIVNPADEKVLNKYAPIFYELRKSKGITMEDAYKTAANPLYLGCLMIKNGDADGQVAGALNTTGNVLRAAFQVIKTKPGIDVVSGAFVMLLPENSPFGTDGILVFADCAVLPDPTSKELAQIALSAADTARDIAGIEPKIAMLSFSTKGSAKHERIDKVIEATELVREAAPSLVVDGELQADAALVPGVAKSKAPGSPVNGEANVLIFPSLETGNIAYKLVQRLASVQAVGPILQGLAAPVNDLSRGCFPEDIYKTVIITCNQAIGLKDID</sequence>
<organism evidence="1 2">
    <name type="scientific">Muribaculum caecicola</name>
    <dbReference type="NCBI Taxonomy" id="3038144"/>
    <lineage>
        <taxon>Bacteria</taxon>
        <taxon>Pseudomonadati</taxon>
        <taxon>Bacteroidota</taxon>
        <taxon>Bacteroidia</taxon>
        <taxon>Bacteroidales</taxon>
        <taxon>Muribaculaceae</taxon>
        <taxon>Muribaculum</taxon>
    </lineage>
</organism>
<reference evidence="1" key="1">
    <citation type="submission" date="2019-04" db="EMBL/GenBank/DDBJ databases">
        <title>Microbes associate with the intestines of laboratory mice.</title>
        <authorList>
            <person name="Navarre W."/>
            <person name="Wong E."/>
            <person name="Huang K.C."/>
            <person name="Tropini C."/>
            <person name="Ng K."/>
            <person name="Yu B."/>
        </authorList>
    </citation>
    <scope>NUCLEOTIDE SEQUENCE</scope>
    <source>
        <strain evidence="1">NM86_A22</strain>
    </source>
</reference>
<keyword evidence="1" id="KW-0012">Acyltransferase</keyword>
<name>A0AC61S8S5_9BACT</name>
<gene>
    <name evidence="1" type="ORF">E5990_00175</name>
</gene>
<comment type="caution">
    <text evidence="1">The sequence shown here is derived from an EMBL/GenBank/DDBJ whole genome shotgun (WGS) entry which is preliminary data.</text>
</comment>
<evidence type="ECO:0000313" key="2">
    <source>
        <dbReference type="Proteomes" id="UP000305401"/>
    </source>
</evidence>
<proteinExistence type="predicted"/>
<keyword evidence="2" id="KW-1185">Reference proteome</keyword>
<accession>A0AC61S8S5</accession>
<protein>
    <submittedName>
        <fullName evidence="1">Phosphate acetyltransferase</fullName>
        <ecNumber evidence="1">2.3.1.8</ecNumber>
    </submittedName>
</protein>
<evidence type="ECO:0000313" key="1">
    <source>
        <dbReference type="EMBL" id="THG55411.1"/>
    </source>
</evidence>
<dbReference type="EC" id="2.3.1.8" evidence="1"/>
<dbReference type="EMBL" id="SSTG01000001">
    <property type="protein sequence ID" value="THG55411.1"/>
    <property type="molecule type" value="Genomic_DNA"/>
</dbReference>
<keyword evidence="1" id="KW-0808">Transferase</keyword>
<dbReference type="Proteomes" id="UP000305401">
    <property type="component" value="Unassembled WGS sequence"/>
</dbReference>